<reference evidence="1 2" key="1">
    <citation type="submission" date="2019-07" db="EMBL/GenBank/DDBJ databases">
        <title>Tomitella cavernea sp. nov., an actinomycete isolated from soil.</title>
        <authorList>
            <person name="Cheng J."/>
        </authorList>
    </citation>
    <scope>NUCLEOTIDE SEQUENCE [LARGE SCALE GENOMIC DNA]</scope>
    <source>
        <strain evidence="1 2">HY188</strain>
    </source>
</reference>
<keyword evidence="2" id="KW-1185">Reference proteome</keyword>
<dbReference type="RefSeq" id="WP_143907925.1">
    <property type="nucleotide sequence ID" value="NZ_CP041765.1"/>
</dbReference>
<dbReference type="Proteomes" id="UP000317344">
    <property type="component" value="Chromosome"/>
</dbReference>
<dbReference type="InterPro" id="IPR010662">
    <property type="entry name" value="RBBP9/YdeN"/>
</dbReference>
<name>A0A516X2M1_9ACTN</name>
<dbReference type="SUPFAM" id="SSF53474">
    <property type="entry name" value="alpha/beta-Hydrolases"/>
    <property type="match status" value="1"/>
</dbReference>
<accession>A0A516X2M1</accession>
<dbReference type="OrthoDB" id="9804993at2"/>
<protein>
    <submittedName>
        <fullName evidence="1">Alpha/beta hydrolase</fullName>
    </submittedName>
</protein>
<dbReference type="KEGG" id="toy:FO059_08400"/>
<dbReference type="Pfam" id="PF06821">
    <property type="entry name" value="Ser_hydrolase"/>
    <property type="match status" value="1"/>
</dbReference>
<dbReference type="GO" id="GO:0016787">
    <property type="term" value="F:hydrolase activity"/>
    <property type="evidence" value="ECO:0007669"/>
    <property type="project" value="UniProtKB-KW"/>
</dbReference>
<organism evidence="1 2">
    <name type="scientific">Tomitella fengzijianii</name>
    <dbReference type="NCBI Taxonomy" id="2597660"/>
    <lineage>
        <taxon>Bacteria</taxon>
        <taxon>Bacillati</taxon>
        <taxon>Actinomycetota</taxon>
        <taxon>Actinomycetes</taxon>
        <taxon>Mycobacteriales</taxon>
        <taxon>Tomitella</taxon>
    </lineage>
</organism>
<gene>
    <name evidence="1" type="ORF">FO059_08400</name>
</gene>
<dbReference type="InterPro" id="IPR029058">
    <property type="entry name" value="AB_hydrolase_fold"/>
</dbReference>
<reference evidence="1 2" key="2">
    <citation type="submission" date="2019-07" db="EMBL/GenBank/DDBJ databases">
        <authorList>
            <person name="Huang Y."/>
        </authorList>
    </citation>
    <scope>NUCLEOTIDE SEQUENCE [LARGE SCALE GENOMIC DNA]</scope>
    <source>
        <strain evidence="1 2">HY188</strain>
    </source>
</reference>
<keyword evidence="1" id="KW-0378">Hydrolase</keyword>
<evidence type="ECO:0000313" key="2">
    <source>
        <dbReference type="Proteomes" id="UP000317344"/>
    </source>
</evidence>
<dbReference type="EMBL" id="CP041765">
    <property type="protein sequence ID" value="QDQ97339.1"/>
    <property type="molecule type" value="Genomic_DNA"/>
</dbReference>
<dbReference type="AlphaFoldDB" id="A0A516X2M1"/>
<sequence length="205" mass="21934">MTTSHDPTVVIVPGLRGHVDDHWQTHLAAGLGRTVRTVQPLETTPLSRKARVAALDAVLAEVEGPVVLVAHSAGVLSTVHWAQEPTREIQGALLMTPADMEEPMPSPHPTLEELDQGGWLPIPRRVLPFPSLLGISTDDPLARYRRVTGMAEVWGSRLVDLGAVGHLNPAAGFGPWPRAEELLAELIESTADRQTASSGASAAIR</sequence>
<evidence type="ECO:0000313" key="1">
    <source>
        <dbReference type="EMBL" id="QDQ97339.1"/>
    </source>
</evidence>
<dbReference type="Gene3D" id="3.40.50.1820">
    <property type="entry name" value="alpha/beta hydrolase"/>
    <property type="match status" value="1"/>
</dbReference>
<proteinExistence type="predicted"/>